<dbReference type="Pfam" id="PF10259">
    <property type="entry name" value="Rogdi_lz"/>
    <property type="match status" value="1"/>
</dbReference>
<reference evidence="1 2" key="1">
    <citation type="journal article" date="2015" name="Genome Biol. Evol.">
        <title>Phylogenomic analyses indicate that early fungi evolved digesting cell walls of algal ancestors of land plants.</title>
        <authorList>
            <person name="Chang Y."/>
            <person name="Wang S."/>
            <person name="Sekimoto S."/>
            <person name="Aerts A.L."/>
            <person name="Choi C."/>
            <person name="Clum A."/>
            <person name="LaButti K.M."/>
            <person name="Lindquist E.A."/>
            <person name="Yee Ngan C."/>
            <person name="Ohm R.A."/>
            <person name="Salamov A.A."/>
            <person name="Grigoriev I.V."/>
            <person name="Spatafora J.W."/>
            <person name="Berbee M.L."/>
        </authorList>
    </citation>
    <scope>NUCLEOTIDE SEQUENCE [LARGE SCALE GENOMIC DNA]</scope>
    <source>
        <strain evidence="1 2">NRRL 1564</strain>
    </source>
</reference>
<evidence type="ECO:0000313" key="2">
    <source>
        <dbReference type="Proteomes" id="UP000242474"/>
    </source>
</evidence>
<dbReference type="InterPro" id="IPR028241">
    <property type="entry name" value="RAVE2/Rogdi"/>
</dbReference>
<evidence type="ECO:0000313" key="1">
    <source>
        <dbReference type="EMBL" id="PIA19639.1"/>
    </source>
</evidence>
<dbReference type="AlphaFoldDB" id="A0A2G5BKV2"/>
<accession>A0A2G5BKV2</accession>
<organism evidence="1 2">
    <name type="scientific">Coemansia reversa (strain ATCC 12441 / NRRL 1564)</name>
    <dbReference type="NCBI Taxonomy" id="763665"/>
    <lineage>
        <taxon>Eukaryota</taxon>
        <taxon>Fungi</taxon>
        <taxon>Fungi incertae sedis</taxon>
        <taxon>Zoopagomycota</taxon>
        <taxon>Kickxellomycotina</taxon>
        <taxon>Kickxellomycetes</taxon>
        <taxon>Kickxellales</taxon>
        <taxon>Kickxellaceae</taxon>
        <taxon>Coemansia</taxon>
    </lineage>
</organism>
<keyword evidence="2" id="KW-1185">Reference proteome</keyword>
<protein>
    <submittedName>
        <fullName evidence="1">Uncharacterized protein</fullName>
    </submittedName>
</protein>
<dbReference type="OrthoDB" id="66510at2759"/>
<dbReference type="Proteomes" id="UP000242474">
    <property type="component" value="Unassembled WGS sequence"/>
</dbReference>
<sequence length="182" mass="19999">MQSVAHMKDHERASMERELVWLLEQSIPESISHITQHLSEISIIKDTPNKGSTKQSLQAGLTANKNADISGTATVSGAVVTQLSLTLPPSYSQPAQEAAVSVYLKKGDVLPLRQAQEAQSYIKSALSKAQTAHMFGSNEEAVNVVERLLRDIQKARRILTADGCQDLMPLQSDNSEVKYNWI</sequence>
<name>A0A2G5BKV2_COERN</name>
<gene>
    <name evidence="1" type="ORF">COEREDRAFT_5459</name>
</gene>
<proteinExistence type="predicted"/>
<dbReference type="EMBL" id="KZ303486">
    <property type="protein sequence ID" value="PIA19639.1"/>
    <property type="molecule type" value="Genomic_DNA"/>
</dbReference>